<accession>A0ABU9D0N3</accession>
<protein>
    <recommendedName>
        <fullName evidence="4">Secreted protein</fullName>
    </recommendedName>
</protein>
<keyword evidence="3" id="KW-1185">Reference proteome</keyword>
<name>A0ABU9D0N3_9NOCA</name>
<reference evidence="2 3" key="1">
    <citation type="submission" date="2024-03" db="EMBL/GenBank/DDBJ databases">
        <title>Rhodococcus navarretei sp. nov. and Pseudarthrobacter quantumdoti sp. nov., two new species with the ability to biosynthesize Quantum Dots isolated from soil samples at Union Glacier, Antarctica.</title>
        <authorList>
            <person name="Vargas M."/>
        </authorList>
    </citation>
    <scope>NUCLEOTIDE SEQUENCE [LARGE SCALE GENOMIC DNA]</scope>
    <source>
        <strain evidence="2 3">EXRC-4A-4</strain>
    </source>
</reference>
<feature type="signal peptide" evidence="1">
    <location>
        <begin position="1"/>
        <end position="27"/>
    </location>
</feature>
<evidence type="ECO:0008006" key="4">
    <source>
        <dbReference type="Google" id="ProtNLM"/>
    </source>
</evidence>
<sequence length="145" mass="14533">MNTITRTVATAAIAAAALIGGTGLAAADVPPATPSLTGDDIVTVGDNGGCNGPIHIDRTTDRAHPGQLTITATPRGDLGARPGCGTTIQVDWVNGIAPFTHSAQLPLDGGPATITVDAGLGASWVTVSVLPQRAFAVSNYIWIAP</sequence>
<evidence type="ECO:0000313" key="3">
    <source>
        <dbReference type="Proteomes" id="UP001456513"/>
    </source>
</evidence>
<proteinExistence type="predicted"/>
<evidence type="ECO:0000256" key="1">
    <source>
        <dbReference type="SAM" id="SignalP"/>
    </source>
</evidence>
<feature type="chain" id="PRO_5045884854" description="Secreted protein" evidence="1">
    <location>
        <begin position="28"/>
        <end position="145"/>
    </location>
</feature>
<dbReference type="Proteomes" id="UP001456513">
    <property type="component" value="Unassembled WGS sequence"/>
</dbReference>
<comment type="caution">
    <text evidence="2">The sequence shown here is derived from an EMBL/GenBank/DDBJ whole genome shotgun (WGS) entry which is preliminary data.</text>
</comment>
<keyword evidence="1" id="KW-0732">Signal</keyword>
<evidence type="ECO:0000313" key="2">
    <source>
        <dbReference type="EMBL" id="MEK8073163.1"/>
    </source>
</evidence>
<dbReference type="EMBL" id="JBBPCN010000001">
    <property type="protein sequence ID" value="MEK8073163.1"/>
    <property type="molecule type" value="Genomic_DNA"/>
</dbReference>
<dbReference type="RefSeq" id="WP_206511063.1">
    <property type="nucleotide sequence ID" value="NZ_JBBPCN010000001.1"/>
</dbReference>
<organism evidence="2 3">
    <name type="scientific">Rhodococcus navarretei</name>
    <dbReference type="NCBI Taxonomy" id="3128981"/>
    <lineage>
        <taxon>Bacteria</taxon>
        <taxon>Bacillati</taxon>
        <taxon>Actinomycetota</taxon>
        <taxon>Actinomycetes</taxon>
        <taxon>Mycobacteriales</taxon>
        <taxon>Nocardiaceae</taxon>
        <taxon>Rhodococcus</taxon>
    </lineage>
</organism>
<gene>
    <name evidence="2" type="ORF">AABD04_20150</name>
</gene>